<feature type="region of interest" description="Disordered" evidence="1">
    <location>
        <begin position="1"/>
        <end position="105"/>
    </location>
</feature>
<organism evidence="2 3">
    <name type="scientific">Stylonychia lemnae</name>
    <name type="common">Ciliate</name>
    <dbReference type="NCBI Taxonomy" id="5949"/>
    <lineage>
        <taxon>Eukaryota</taxon>
        <taxon>Sar</taxon>
        <taxon>Alveolata</taxon>
        <taxon>Ciliophora</taxon>
        <taxon>Intramacronucleata</taxon>
        <taxon>Spirotrichea</taxon>
        <taxon>Stichotrichia</taxon>
        <taxon>Sporadotrichida</taxon>
        <taxon>Oxytrichidae</taxon>
        <taxon>Stylonychinae</taxon>
        <taxon>Stylonychia</taxon>
    </lineage>
</organism>
<gene>
    <name evidence="2" type="primary">Contig14756.g15716</name>
    <name evidence="2" type="ORF">STYLEM_12993</name>
</gene>
<dbReference type="Proteomes" id="UP000039865">
    <property type="component" value="Unassembled WGS sequence"/>
</dbReference>
<accession>A0A078AP88</accession>
<feature type="compositionally biased region" description="Polar residues" evidence="1">
    <location>
        <begin position="61"/>
        <end position="81"/>
    </location>
</feature>
<evidence type="ECO:0000313" key="2">
    <source>
        <dbReference type="EMBL" id="CDW83939.1"/>
    </source>
</evidence>
<feature type="compositionally biased region" description="Basic and acidic residues" evidence="1">
    <location>
        <begin position="216"/>
        <end position="233"/>
    </location>
</feature>
<name>A0A078AP88_STYLE</name>
<keyword evidence="3" id="KW-1185">Reference proteome</keyword>
<feature type="compositionally biased region" description="Polar residues" evidence="1">
    <location>
        <begin position="1"/>
        <end position="10"/>
    </location>
</feature>
<feature type="region of interest" description="Disordered" evidence="1">
    <location>
        <begin position="188"/>
        <end position="251"/>
    </location>
</feature>
<feature type="compositionally biased region" description="Polar residues" evidence="1">
    <location>
        <begin position="188"/>
        <end position="215"/>
    </location>
</feature>
<evidence type="ECO:0000313" key="3">
    <source>
        <dbReference type="Proteomes" id="UP000039865"/>
    </source>
</evidence>
<feature type="compositionally biased region" description="Basic and acidic residues" evidence="1">
    <location>
        <begin position="82"/>
        <end position="93"/>
    </location>
</feature>
<reference evidence="2 3" key="1">
    <citation type="submission" date="2014-06" db="EMBL/GenBank/DDBJ databases">
        <authorList>
            <person name="Swart Estienne"/>
        </authorList>
    </citation>
    <scope>NUCLEOTIDE SEQUENCE [LARGE SCALE GENOMIC DNA]</scope>
    <source>
        <strain evidence="2 3">130c</strain>
    </source>
</reference>
<dbReference type="EMBL" id="CCKQ01012328">
    <property type="protein sequence ID" value="CDW83939.1"/>
    <property type="molecule type" value="Genomic_DNA"/>
</dbReference>
<proteinExistence type="predicted"/>
<dbReference type="InParanoid" id="A0A078AP88"/>
<sequence length="666" mass="76950">MKQNQSSQINRKQHSQQQDSNDQPQNPKVFSSFHQRNQSTSGAPLNPYFKNKSASRKSIAPAQSNMSQSQSLYGTFNGGSQTKDEESHQDHLRPSNCSKNIPSMGLQTYRNNALPSRLNHEENFDGMPKSQSSANLMGNRVVATTTIQSNKLIMQKRNTKDLEELNGIIEQFDQQFNQHHPENISYRKQYSQTQQVSREGSLSKSPMRGASSNVQQDKENHNKPIAQRQDKKQPSLHTVEDDEDKYSESYNYTKESSSKYKIFHYLQDKTNDYQNLNNQGLCSQRSKQATPNKYQNQNTEIQIKELRQIVEFLVAENNGIHQKLESIKEVNDNKFAVIFQQLGQYNKSNQDENRKSIIPVLASVDRLTKDQNEKIEPFLTNKVEKFQPKKQNELLVQKNLSISCIQSPKDEDFIIDYNPKKKLIQQTDKIPDITVKNKYNCEYKDQYILNLDNKKTGFKRYNLNNSNHKKSKSPLVNTQHLWQELSSVIEYNDLGQAKMQDIQIDSSKIMTEGAKQIAQLLQDFNQHQLLLNQINDESLGSFLTNNNNPMETLEGFEALQQQNIRIQKMNPNVLIDDVDHEQNQREDYYQNRHEFLNSQLQKIRNQIKQEKQQVTGGCSGKADQFQTSVENKLISSGCVKLKTESNLQSESDSIPKVSVIPKFRQR</sequence>
<feature type="compositionally biased region" description="Low complexity" evidence="1">
    <location>
        <begin position="15"/>
        <end position="27"/>
    </location>
</feature>
<protein>
    <submittedName>
        <fullName evidence="2">Uncharacterized protein</fullName>
    </submittedName>
</protein>
<feature type="region of interest" description="Disordered" evidence="1">
    <location>
        <begin position="644"/>
        <end position="666"/>
    </location>
</feature>
<feature type="compositionally biased region" description="Polar residues" evidence="1">
    <location>
        <begin position="95"/>
        <end position="105"/>
    </location>
</feature>
<evidence type="ECO:0000256" key="1">
    <source>
        <dbReference type="SAM" id="MobiDB-lite"/>
    </source>
</evidence>
<dbReference type="AlphaFoldDB" id="A0A078AP88"/>
<feature type="compositionally biased region" description="Polar residues" evidence="1">
    <location>
        <begin position="28"/>
        <end position="43"/>
    </location>
</feature>